<keyword evidence="3 5" id="KW-0698">rRNA processing</keyword>
<dbReference type="InterPro" id="IPR011033">
    <property type="entry name" value="PRC_barrel-like_sf"/>
</dbReference>
<dbReference type="AlphaFoldDB" id="A0A1B1YD19"/>
<feature type="domain" description="RimM N-terminal" evidence="6">
    <location>
        <begin position="6"/>
        <end position="87"/>
    </location>
</feature>
<comment type="domain">
    <text evidence="5">The PRC barrel domain binds ribosomal protein uS19.</text>
</comment>
<dbReference type="PANTHER" id="PTHR33692">
    <property type="entry name" value="RIBOSOME MATURATION FACTOR RIMM"/>
    <property type="match status" value="1"/>
</dbReference>
<dbReference type="SUPFAM" id="SSF50346">
    <property type="entry name" value="PRC-barrel domain"/>
    <property type="match status" value="1"/>
</dbReference>
<dbReference type="Gene3D" id="2.40.30.60">
    <property type="entry name" value="RimM"/>
    <property type="match status" value="1"/>
</dbReference>
<dbReference type="RefSeq" id="WP_015358988.1">
    <property type="nucleotide sequence ID" value="NZ_CP014672.1"/>
</dbReference>
<dbReference type="GO" id="GO:0005737">
    <property type="term" value="C:cytoplasm"/>
    <property type="evidence" value="ECO:0007669"/>
    <property type="project" value="UniProtKB-SubCell"/>
</dbReference>
<evidence type="ECO:0000313" key="9">
    <source>
        <dbReference type="Proteomes" id="UP000092971"/>
    </source>
</evidence>
<dbReference type="InterPro" id="IPR056792">
    <property type="entry name" value="PRC_RimM"/>
</dbReference>
<evidence type="ECO:0000256" key="3">
    <source>
        <dbReference type="ARBA" id="ARBA00022552"/>
    </source>
</evidence>
<evidence type="ECO:0000313" key="8">
    <source>
        <dbReference type="EMBL" id="ANW98655.1"/>
    </source>
</evidence>
<evidence type="ECO:0000256" key="1">
    <source>
        <dbReference type="ARBA" id="ARBA00022490"/>
    </source>
</evidence>
<reference evidence="8 9" key="1">
    <citation type="submission" date="2016-02" db="EMBL/GenBank/DDBJ databases">
        <title>Comparison of Clostridium stercorarium subspecies using comparative genomics and transcriptomics.</title>
        <authorList>
            <person name="Schellenberg J."/>
            <person name="Thallinger G."/>
            <person name="Levin D.B."/>
            <person name="Zhang X."/>
            <person name="Alvare G."/>
            <person name="Fristensky B."/>
            <person name="Sparling R."/>
        </authorList>
    </citation>
    <scope>NUCLEOTIDE SEQUENCE [LARGE SCALE GENOMIC DNA]</scope>
    <source>
        <strain evidence="8 9">DSM 2910</strain>
    </source>
</reference>
<dbReference type="InterPro" id="IPR011961">
    <property type="entry name" value="RimM"/>
</dbReference>
<feature type="domain" description="Ribosome maturation factor RimM PRC barrel" evidence="7">
    <location>
        <begin position="101"/>
        <end position="166"/>
    </location>
</feature>
<dbReference type="Pfam" id="PF24986">
    <property type="entry name" value="PRC_RimM"/>
    <property type="match status" value="1"/>
</dbReference>
<dbReference type="InterPro" id="IPR036976">
    <property type="entry name" value="RimM_N_sf"/>
</dbReference>
<name>A0A1B1YD19_THEST</name>
<protein>
    <recommendedName>
        <fullName evidence="5">Ribosome maturation factor RimM</fullName>
    </recommendedName>
</protein>
<dbReference type="GO" id="GO:0005840">
    <property type="term" value="C:ribosome"/>
    <property type="evidence" value="ECO:0007669"/>
    <property type="project" value="InterPro"/>
</dbReference>
<dbReference type="InterPro" id="IPR009000">
    <property type="entry name" value="Transl_B-barrel_sf"/>
</dbReference>
<dbReference type="PANTHER" id="PTHR33692:SF1">
    <property type="entry name" value="RIBOSOME MATURATION FACTOR RIMM"/>
    <property type="match status" value="1"/>
</dbReference>
<keyword evidence="4 5" id="KW-0143">Chaperone</keyword>
<evidence type="ECO:0000259" key="6">
    <source>
        <dbReference type="Pfam" id="PF01782"/>
    </source>
</evidence>
<dbReference type="SUPFAM" id="SSF50447">
    <property type="entry name" value="Translation proteins"/>
    <property type="match status" value="1"/>
</dbReference>
<comment type="subcellular location">
    <subcellularLocation>
        <location evidence="5">Cytoplasm</location>
    </subcellularLocation>
</comment>
<organism evidence="8 9">
    <name type="scientific">Thermoclostridium stercorarium subsp. thermolacticum DSM 2910</name>
    <dbReference type="NCBI Taxonomy" id="1121336"/>
    <lineage>
        <taxon>Bacteria</taxon>
        <taxon>Bacillati</taxon>
        <taxon>Bacillota</taxon>
        <taxon>Clostridia</taxon>
        <taxon>Eubacteriales</taxon>
        <taxon>Oscillospiraceae</taxon>
        <taxon>Thermoclostridium</taxon>
    </lineage>
</organism>
<dbReference type="InterPro" id="IPR002676">
    <property type="entry name" value="RimM_N"/>
</dbReference>
<dbReference type="NCBIfam" id="TIGR02273">
    <property type="entry name" value="16S_RimM"/>
    <property type="match status" value="1"/>
</dbReference>
<accession>A0A1B1YD19</accession>
<dbReference type="GO" id="GO:0042274">
    <property type="term" value="P:ribosomal small subunit biogenesis"/>
    <property type="evidence" value="ECO:0007669"/>
    <property type="project" value="UniProtKB-UniRule"/>
</dbReference>
<sequence>MVEYLTVGKVANTHGVHGELKVIPTTSDISRFDYLKIVWVEKNGKLTEYFVDSVRYHKNFVLIRLHGIDTMDKAAELKNCELKVNRKNARPLDENEFFIADLLECEVYEGDEYLGKITDVLQTGSNDVYVVNGGKYGEILIPALLNVVLKVDIENKRVQVVLPEGLIER</sequence>
<dbReference type="HAMAP" id="MF_00014">
    <property type="entry name" value="Ribosome_mat_RimM"/>
    <property type="match status" value="1"/>
</dbReference>
<evidence type="ECO:0000259" key="7">
    <source>
        <dbReference type="Pfam" id="PF24986"/>
    </source>
</evidence>
<evidence type="ECO:0000256" key="2">
    <source>
        <dbReference type="ARBA" id="ARBA00022517"/>
    </source>
</evidence>
<evidence type="ECO:0000256" key="4">
    <source>
        <dbReference type="ARBA" id="ARBA00023186"/>
    </source>
</evidence>
<dbReference type="Pfam" id="PF01782">
    <property type="entry name" value="RimM"/>
    <property type="match status" value="1"/>
</dbReference>
<gene>
    <name evidence="5" type="primary">rimM</name>
    <name evidence="8" type="ORF">CSTERTH_06225</name>
</gene>
<dbReference type="GO" id="GO:0043022">
    <property type="term" value="F:ribosome binding"/>
    <property type="evidence" value="ECO:0007669"/>
    <property type="project" value="InterPro"/>
</dbReference>
<comment type="subunit">
    <text evidence="5">Binds ribosomal protein uS19.</text>
</comment>
<dbReference type="OrthoDB" id="9810331at2"/>
<comment type="function">
    <text evidence="5">An accessory protein needed during the final step in the assembly of 30S ribosomal subunit, possibly for assembly of the head region. Essential for efficient processing of 16S rRNA. May be needed both before and after RbfA during the maturation of 16S rRNA. It has affinity for free ribosomal 30S subunits but not for 70S ribosomes.</text>
</comment>
<keyword evidence="1 5" id="KW-0963">Cytoplasm</keyword>
<dbReference type="Proteomes" id="UP000092971">
    <property type="component" value="Chromosome"/>
</dbReference>
<proteinExistence type="inferred from homology"/>
<evidence type="ECO:0000256" key="5">
    <source>
        <dbReference type="HAMAP-Rule" id="MF_00014"/>
    </source>
</evidence>
<dbReference type="GO" id="GO:0006364">
    <property type="term" value="P:rRNA processing"/>
    <property type="evidence" value="ECO:0007669"/>
    <property type="project" value="UniProtKB-UniRule"/>
</dbReference>
<keyword evidence="2 5" id="KW-0690">Ribosome biogenesis</keyword>
<dbReference type="Gene3D" id="2.30.30.240">
    <property type="entry name" value="PRC-barrel domain"/>
    <property type="match status" value="1"/>
</dbReference>
<dbReference type="EMBL" id="CP014672">
    <property type="protein sequence ID" value="ANW98655.1"/>
    <property type="molecule type" value="Genomic_DNA"/>
</dbReference>
<comment type="similarity">
    <text evidence="5">Belongs to the RimM family.</text>
</comment>